<organism evidence="2 3">
    <name type="scientific">Arabis nemorensis</name>
    <dbReference type="NCBI Taxonomy" id="586526"/>
    <lineage>
        <taxon>Eukaryota</taxon>
        <taxon>Viridiplantae</taxon>
        <taxon>Streptophyta</taxon>
        <taxon>Embryophyta</taxon>
        <taxon>Tracheophyta</taxon>
        <taxon>Spermatophyta</taxon>
        <taxon>Magnoliopsida</taxon>
        <taxon>eudicotyledons</taxon>
        <taxon>Gunneridae</taxon>
        <taxon>Pentapetalae</taxon>
        <taxon>rosids</taxon>
        <taxon>malvids</taxon>
        <taxon>Brassicales</taxon>
        <taxon>Brassicaceae</taxon>
        <taxon>Arabideae</taxon>
        <taxon>Arabis</taxon>
    </lineage>
</organism>
<proteinExistence type="predicted"/>
<sequence length="126" mass="13979">MEARSSCRLKVSAARVCFATAWEQPNFPRLGISKSTTTRANGCSGPPMTQGRMPTVQGHKPGVDTTLVREGATRVVSGAFQQIDGDEVLTRKQKKTAHGFETFTIRVTVAQNEESNAVRWRWKTRQ</sequence>
<dbReference type="AlphaFoldDB" id="A0A565BL02"/>
<evidence type="ECO:0000313" key="2">
    <source>
        <dbReference type="EMBL" id="VVB01569.1"/>
    </source>
</evidence>
<evidence type="ECO:0000256" key="1">
    <source>
        <dbReference type="SAM" id="MobiDB-lite"/>
    </source>
</evidence>
<dbReference type="EMBL" id="CABITT030000004">
    <property type="protein sequence ID" value="VVB01569.1"/>
    <property type="molecule type" value="Genomic_DNA"/>
</dbReference>
<accession>A0A565BL02</accession>
<comment type="caution">
    <text evidence="2">The sequence shown here is derived from an EMBL/GenBank/DDBJ whole genome shotgun (WGS) entry which is preliminary data.</text>
</comment>
<evidence type="ECO:0000313" key="3">
    <source>
        <dbReference type="Proteomes" id="UP000489600"/>
    </source>
</evidence>
<protein>
    <submittedName>
        <fullName evidence="2">Uncharacterized protein</fullName>
    </submittedName>
</protein>
<keyword evidence="3" id="KW-1185">Reference proteome</keyword>
<name>A0A565BL02_9BRAS</name>
<gene>
    <name evidence="2" type="ORF">ANE_LOCUS12013</name>
</gene>
<feature type="region of interest" description="Disordered" evidence="1">
    <location>
        <begin position="33"/>
        <end position="59"/>
    </location>
</feature>
<dbReference type="Proteomes" id="UP000489600">
    <property type="component" value="Unassembled WGS sequence"/>
</dbReference>
<reference evidence="2" key="1">
    <citation type="submission" date="2019-07" db="EMBL/GenBank/DDBJ databases">
        <authorList>
            <person name="Dittberner H."/>
        </authorList>
    </citation>
    <scope>NUCLEOTIDE SEQUENCE [LARGE SCALE GENOMIC DNA]</scope>
</reference>